<evidence type="ECO:0000313" key="2">
    <source>
        <dbReference type="Proteomes" id="UP000784294"/>
    </source>
</evidence>
<protein>
    <submittedName>
        <fullName evidence="1">Uncharacterized protein</fullName>
    </submittedName>
</protein>
<dbReference type="EMBL" id="CAAALY010251591">
    <property type="protein sequence ID" value="VEL36172.1"/>
    <property type="molecule type" value="Genomic_DNA"/>
</dbReference>
<evidence type="ECO:0000313" key="1">
    <source>
        <dbReference type="EMBL" id="VEL36172.1"/>
    </source>
</evidence>
<name>A0A3S5AZI1_9PLAT</name>
<dbReference type="AlphaFoldDB" id="A0A3S5AZI1"/>
<dbReference type="Proteomes" id="UP000784294">
    <property type="component" value="Unassembled WGS sequence"/>
</dbReference>
<reference evidence="1" key="1">
    <citation type="submission" date="2018-11" db="EMBL/GenBank/DDBJ databases">
        <authorList>
            <consortium name="Pathogen Informatics"/>
        </authorList>
    </citation>
    <scope>NUCLEOTIDE SEQUENCE</scope>
</reference>
<comment type="caution">
    <text evidence="1">The sequence shown here is derived from an EMBL/GenBank/DDBJ whole genome shotgun (WGS) entry which is preliminary data.</text>
</comment>
<organism evidence="1 2">
    <name type="scientific">Protopolystoma xenopodis</name>
    <dbReference type="NCBI Taxonomy" id="117903"/>
    <lineage>
        <taxon>Eukaryota</taxon>
        <taxon>Metazoa</taxon>
        <taxon>Spiralia</taxon>
        <taxon>Lophotrochozoa</taxon>
        <taxon>Platyhelminthes</taxon>
        <taxon>Monogenea</taxon>
        <taxon>Polyopisthocotylea</taxon>
        <taxon>Polystomatidea</taxon>
        <taxon>Polystomatidae</taxon>
        <taxon>Protopolystoma</taxon>
    </lineage>
</organism>
<proteinExistence type="predicted"/>
<sequence length="68" mass="7643">MCPRPVVTETTLDARLRHLPPRLSVPLARHSGPHSFLSPIPIHLCQPNLPGGVLTLDDWALWLLHLIR</sequence>
<keyword evidence="2" id="KW-1185">Reference proteome</keyword>
<gene>
    <name evidence="1" type="ORF">PXEA_LOCUS29612</name>
</gene>
<accession>A0A3S5AZI1</accession>